<organism evidence="2 3">
    <name type="scientific">Petrocella atlantisensis</name>
    <dbReference type="NCBI Taxonomy" id="2173034"/>
    <lineage>
        <taxon>Bacteria</taxon>
        <taxon>Bacillati</taxon>
        <taxon>Bacillota</taxon>
        <taxon>Clostridia</taxon>
        <taxon>Lachnospirales</taxon>
        <taxon>Vallitaleaceae</taxon>
        <taxon>Petrocella</taxon>
    </lineage>
</organism>
<keyword evidence="1" id="KW-0812">Transmembrane</keyword>
<dbReference type="RefSeq" id="WP_125136650.1">
    <property type="nucleotide sequence ID" value="NZ_LR130778.1"/>
</dbReference>
<dbReference type="KEGG" id="cbar:PATL70BA_1434"/>
<reference evidence="2 3" key="1">
    <citation type="submission" date="2018-09" db="EMBL/GenBank/DDBJ databases">
        <authorList>
            <person name="Postec A."/>
        </authorList>
    </citation>
    <scope>NUCLEOTIDE SEQUENCE [LARGE SCALE GENOMIC DNA]</scope>
    <source>
        <strain evidence="2">70B-A</strain>
    </source>
</reference>
<name>A0A3P7S3V4_9FIRM</name>
<dbReference type="OrthoDB" id="2087872at2"/>
<evidence type="ECO:0000256" key="1">
    <source>
        <dbReference type="SAM" id="Phobius"/>
    </source>
</evidence>
<evidence type="ECO:0000313" key="3">
    <source>
        <dbReference type="Proteomes" id="UP000279029"/>
    </source>
</evidence>
<dbReference type="EMBL" id="LR130778">
    <property type="protein sequence ID" value="VDN47319.1"/>
    <property type="molecule type" value="Genomic_DNA"/>
</dbReference>
<evidence type="ECO:0000313" key="2">
    <source>
        <dbReference type="EMBL" id="VDN47319.1"/>
    </source>
</evidence>
<feature type="transmembrane region" description="Helical" evidence="1">
    <location>
        <begin position="21"/>
        <end position="42"/>
    </location>
</feature>
<dbReference type="Proteomes" id="UP000279029">
    <property type="component" value="Chromosome"/>
</dbReference>
<keyword evidence="3" id="KW-1185">Reference proteome</keyword>
<sequence length="183" mass="21017">MKETKETQMNQNKNQKKKKMAMILGIIAILLLMSIYVIAPILKGTFNKDIPTQPELDRNVIGSGDQQQDSDPDEEALLQEEVTKNTLNARIASALQPDENGLIYLSLKNRYEDKLLQVVIVNEETEEIYYTSPVLEPMMDIEYDKITNHPPKGEYPCIAYFYYYTMDEEPISHVGAQIKLIIE</sequence>
<accession>A0A3P7S3V4</accession>
<keyword evidence="1" id="KW-0472">Membrane</keyword>
<gene>
    <name evidence="2" type="ORF">PATL70BA_1434</name>
</gene>
<protein>
    <submittedName>
        <fullName evidence="2">Uncharacterized protein</fullName>
    </submittedName>
</protein>
<keyword evidence="1" id="KW-1133">Transmembrane helix</keyword>
<proteinExistence type="predicted"/>
<dbReference type="AlphaFoldDB" id="A0A3P7S3V4"/>